<dbReference type="CDD" id="cd22272">
    <property type="entry name" value="DPBB_EXLX1-like"/>
    <property type="match status" value="1"/>
</dbReference>
<keyword evidence="1" id="KW-0732">Signal</keyword>
<dbReference type="Gene3D" id="2.40.40.10">
    <property type="entry name" value="RlpA-like domain"/>
    <property type="match status" value="1"/>
</dbReference>
<dbReference type="EMBL" id="HE971709">
    <property type="protein sequence ID" value="CCK32239.1"/>
    <property type="molecule type" value="Genomic_DNA"/>
</dbReference>
<evidence type="ECO:0000256" key="1">
    <source>
        <dbReference type="ARBA" id="ARBA00022729"/>
    </source>
</evidence>
<sequence length="298" mass="31170">MHRRWLWIASAAALIVVSLAVVLFSDGEGQADADEAAATPTVTVNVPDSTPSSSPRRTETAKPSPSHKPSASATTAAPKPSKTRTPQKASTAGALAGRIRPGVTYRGLATFYDSDGTGACMYDASQDVMTAAMNHTDYETAKACGAYVTIRAAGGASVTVRVTNECPECAPGHIDLSAEAFAELAAPSAGQIPITWELASPADEGTLSVRYKTGSSQYWCGIQVIGHRNPVARLEVGTGSGWRQLPRAEFNYFLAEDGGGCGGPIRITDIHGQRLTVEGIAIRPNVVQSTRVQFPGPA</sequence>
<protein>
    <submittedName>
        <fullName evidence="4">Lipoprotein</fullName>
    </submittedName>
</protein>
<dbReference type="Pfam" id="PF03330">
    <property type="entry name" value="DPBB_1"/>
    <property type="match status" value="1"/>
</dbReference>
<dbReference type="SUPFAM" id="SSF50685">
    <property type="entry name" value="Barwin-like endoglucanases"/>
    <property type="match status" value="1"/>
</dbReference>
<evidence type="ECO:0000256" key="2">
    <source>
        <dbReference type="SAM" id="MobiDB-lite"/>
    </source>
</evidence>
<dbReference type="InterPro" id="IPR009009">
    <property type="entry name" value="RlpA-like_DPBB"/>
</dbReference>
<dbReference type="OrthoDB" id="5499927at2"/>
<evidence type="ECO:0000313" key="4">
    <source>
        <dbReference type="EMBL" id="CCK32239.1"/>
    </source>
</evidence>
<dbReference type="STRING" id="1214101.BN159_7860"/>
<organism evidence="4 5">
    <name type="scientific">Streptomyces davaonensis (strain DSM 101723 / JCM 4913 / KCC S-0913 / 768)</name>
    <dbReference type="NCBI Taxonomy" id="1214101"/>
    <lineage>
        <taxon>Bacteria</taxon>
        <taxon>Bacillati</taxon>
        <taxon>Actinomycetota</taxon>
        <taxon>Actinomycetes</taxon>
        <taxon>Kitasatosporales</taxon>
        <taxon>Streptomycetaceae</taxon>
        <taxon>Streptomyces</taxon>
    </lineage>
</organism>
<keyword evidence="5" id="KW-1185">Reference proteome</keyword>
<dbReference type="InterPro" id="IPR007112">
    <property type="entry name" value="Expansin/allergen_DPBB_dom"/>
</dbReference>
<keyword evidence="4" id="KW-0449">Lipoprotein</keyword>
<feature type="region of interest" description="Disordered" evidence="2">
    <location>
        <begin position="43"/>
        <end position="95"/>
    </location>
</feature>
<reference evidence="4 5" key="1">
    <citation type="journal article" date="2012" name="J. Bacteriol.">
        <title>Genome sequence of the bacterium Streptomyces davawensis JCM 4913 and heterologous production of the unique antibiotic roseoflavin.</title>
        <authorList>
            <person name="Jankowitsch F."/>
            <person name="Schwarz J."/>
            <person name="Ruckert C."/>
            <person name="Gust B."/>
            <person name="Szczepanowski R."/>
            <person name="Blom J."/>
            <person name="Pelzer S."/>
            <person name="Kalinowski J."/>
            <person name="Mack M."/>
        </authorList>
    </citation>
    <scope>NUCLEOTIDE SEQUENCE [LARGE SCALE GENOMIC DNA]</scope>
    <source>
        <strain evidence="5">DSM 101723 / JCM 4913 / KCC S-0913 / 768</strain>
    </source>
</reference>
<dbReference type="InterPro" id="IPR036749">
    <property type="entry name" value="Expansin_CBD_sf"/>
</dbReference>
<gene>
    <name evidence="4" type="ORF">BN159_7860</name>
</gene>
<evidence type="ECO:0000259" key="3">
    <source>
        <dbReference type="PROSITE" id="PS50842"/>
    </source>
</evidence>
<feature type="compositionally biased region" description="Low complexity" evidence="2">
    <location>
        <begin position="49"/>
        <end position="80"/>
    </location>
</feature>
<proteinExistence type="predicted"/>
<feature type="domain" description="Expansin-like EG45" evidence="3">
    <location>
        <begin position="107"/>
        <end position="221"/>
    </location>
</feature>
<dbReference type="PATRIC" id="fig|1214101.3.peg.7958"/>
<dbReference type="KEGG" id="sdv:BN159_7860"/>
<dbReference type="eggNOG" id="COG4305">
    <property type="taxonomic scope" value="Bacteria"/>
</dbReference>
<evidence type="ECO:0000313" key="5">
    <source>
        <dbReference type="Proteomes" id="UP000008043"/>
    </source>
</evidence>
<dbReference type="Proteomes" id="UP000008043">
    <property type="component" value="Chromosome"/>
</dbReference>
<dbReference type="RefSeq" id="WP_015662565.1">
    <property type="nucleotide sequence ID" value="NC_020504.1"/>
</dbReference>
<dbReference type="Gene3D" id="2.60.40.760">
    <property type="entry name" value="Expansin, cellulose-binding-like domain"/>
    <property type="match status" value="1"/>
</dbReference>
<dbReference type="InterPro" id="IPR036908">
    <property type="entry name" value="RlpA-like_sf"/>
</dbReference>
<dbReference type="InterPro" id="IPR049818">
    <property type="entry name" value="Expansin_EXLX1-like"/>
</dbReference>
<name>K4RGE1_STRDJ</name>
<dbReference type="HOGENOM" id="CLU_071006_0_0_11"/>
<accession>K4RGE1</accession>
<dbReference type="PANTHER" id="PTHR31836:SF21">
    <property type="entry name" value="EXPANSIN-LIKE PROTEIN 7"/>
    <property type="match status" value="1"/>
</dbReference>
<dbReference type="NCBIfam" id="NF041144">
    <property type="entry name" value="expansin_EXLX1"/>
    <property type="match status" value="1"/>
</dbReference>
<dbReference type="PROSITE" id="PS50842">
    <property type="entry name" value="EXPANSIN_EG45"/>
    <property type="match status" value="1"/>
</dbReference>
<dbReference type="AlphaFoldDB" id="K4RGE1"/>
<dbReference type="PANTHER" id="PTHR31836">
    <property type="match status" value="1"/>
</dbReference>
<dbReference type="InterPro" id="IPR051477">
    <property type="entry name" value="Expansin_CellWall"/>
</dbReference>